<comment type="caution">
    <text evidence="1">The sequence shown here is derived from an EMBL/GenBank/DDBJ whole genome shotgun (WGS) entry which is preliminary data.</text>
</comment>
<accession>A0ACB9FGK5</accession>
<dbReference type="Proteomes" id="UP001055879">
    <property type="component" value="Linkage Group LG01"/>
</dbReference>
<gene>
    <name evidence="1" type="ORF">L6452_01365</name>
</gene>
<sequence length="312" mass="34204">MDTLYGISNSKVPKRSSLSSINNFGPQNPYYHHTGPVLDQYASPEGHTTVLKDLNSPFLRYMQSARSLLMSPASAGDHLPSAGYKYHRSSHRSVESSSRFEPPRQSRSPLLFSNTPVKVEEDVLVMDGVLVKNPPVDRGRSLSSSPLTDSGVSSSSSGKDYKMDLCLSYLENSGFCRYGMKCQFAHGNKELRPSQVSSKTMLETPCKNYSASGSCSFGSKCHFLHHETSAAPSLTPATSTTQTISPIKIDEPATNIVNLKSPEWSPLDDDIEIHTATNNTPSKEDVDALITKVVYGPRKIKRLPVFGQICPE</sequence>
<name>A0ACB9FGK5_ARCLA</name>
<organism evidence="1 2">
    <name type="scientific">Arctium lappa</name>
    <name type="common">Greater burdock</name>
    <name type="synonym">Lappa major</name>
    <dbReference type="NCBI Taxonomy" id="4217"/>
    <lineage>
        <taxon>Eukaryota</taxon>
        <taxon>Viridiplantae</taxon>
        <taxon>Streptophyta</taxon>
        <taxon>Embryophyta</taxon>
        <taxon>Tracheophyta</taxon>
        <taxon>Spermatophyta</taxon>
        <taxon>Magnoliopsida</taxon>
        <taxon>eudicotyledons</taxon>
        <taxon>Gunneridae</taxon>
        <taxon>Pentapetalae</taxon>
        <taxon>asterids</taxon>
        <taxon>campanulids</taxon>
        <taxon>Asterales</taxon>
        <taxon>Asteraceae</taxon>
        <taxon>Carduoideae</taxon>
        <taxon>Cardueae</taxon>
        <taxon>Arctiinae</taxon>
        <taxon>Arctium</taxon>
    </lineage>
</organism>
<keyword evidence="2" id="KW-1185">Reference proteome</keyword>
<dbReference type="EMBL" id="CM042047">
    <property type="protein sequence ID" value="KAI3770239.1"/>
    <property type="molecule type" value="Genomic_DNA"/>
</dbReference>
<proteinExistence type="predicted"/>
<protein>
    <submittedName>
        <fullName evidence="1">Uncharacterized protein</fullName>
    </submittedName>
</protein>
<evidence type="ECO:0000313" key="1">
    <source>
        <dbReference type="EMBL" id="KAI3770239.1"/>
    </source>
</evidence>
<reference evidence="2" key="1">
    <citation type="journal article" date="2022" name="Mol. Ecol. Resour.">
        <title>The genomes of chicory, endive, great burdock and yacon provide insights into Asteraceae palaeo-polyploidization history and plant inulin production.</title>
        <authorList>
            <person name="Fan W."/>
            <person name="Wang S."/>
            <person name="Wang H."/>
            <person name="Wang A."/>
            <person name="Jiang F."/>
            <person name="Liu H."/>
            <person name="Zhao H."/>
            <person name="Xu D."/>
            <person name="Zhang Y."/>
        </authorList>
    </citation>
    <scope>NUCLEOTIDE SEQUENCE [LARGE SCALE GENOMIC DNA]</scope>
    <source>
        <strain evidence="2">cv. Niubang</strain>
    </source>
</reference>
<reference evidence="1 2" key="2">
    <citation type="journal article" date="2022" name="Mol. Ecol. Resour.">
        <title>The genomes of chicory, endive, great burdock and yacon provide insights into Asteraceae paleo-polyploidization history and plant inulin production.</title>
        <authorList>
            <person name="Fan W."/>
            <person name="Wang S."/>
            <person name="Wang H."/>
            <person name="Wang A."/>
            <person name="Jiang F."/>
            <person name="Liu H."/>
            <person name="Zhao H."/>
            <person name="Xu D."/>
            <person name="Zhang Y."/>
        </authorList>
    </citation>
    <scope>NUCLEOTIDE SEQUENCE [LARGE SCALE GENOMIC DNA]</scope>
    <source>
        <strain evidence="2">cv. Niubang</strain>
    </source>
</reference>
<evidence type="ECO:0000313" key="2">
    <source>
        <dbReference type="Proteomes" id="UP001055879"/>
    </source>
</evidence>